<proteinExistence type="predicted"/>
<evidence type="ECO:0008006" key="3">
    <source>
        <dbReference type="Google" id="ProtNLM"/>
    </source>
</evidence>
<evidence type="ECO:0000313" key="2">
    <source>
        <dbReference type="Proteomes" id="UP001209654"/>
    </source>
</evidence>
<comment type="caution">
    <text evidence="1">The sequence shown here is derived from an EMBL/GenBank/DDBJ whole genome shotgun (WGS) entry which is preliminary data.</text>
</comment>
<dbReference type="Proteomes" id="UP001209654">
    <property type="component" value="Unassembled WGS sequence"/>
</dbReference>
<name>A0ABQ5MYE7_9MICC</name>
<protein>
    <recommendedName>
        <fullName evidence="3">UBA domain-containing protein</fullName>
    </recommendedName>
</protein>
<sequence>MFFSHPVATNEAVEPAVPDNPQTIIQPRMPEALSAPAVLQVWLAAADVESTQWALDQAEYDLSESVQALIAKGYEPEAIAVAAGLTLAETHGFLQAPGGQHSPEEEPGTVLL</sequence>
<organism evidence="1 2">
    <name type="scientific">Arthrobacter mangrovi</name>
    <dbReference type="NCBI Taxonomy" id="2966350"/>
    <lineage>
        <taxon>Bacteria</taxon>
        <taxon>Bacillati</taxon>
        <taxon>Actinomycetota</taxon>
        <taxon>Actinomycetes</taxon>
        <taxon>Micrococcales</taxon>
        <taxon>Micrococcaceae</taxon>
        <taxon>Arthrobacter</taxon>
    </lineage>
</organism>
<gene>
    <name evidence="1" type="ORF">AHIS1636_34170</name>
</gene>
<dbReference type="EMBL" id="BRVS01000026">
    <property type="protein sequence ID" value="GLB68974.1"/>
    <property type="molecule type" value="Genomic_DNA"/>
</dbReference>
<reference evidence="1 2" key="1">
    <citation type="journal article" date="2023" name="Int. J. Syst. Evol. Microbiol.">
        <title>Arthrobacter mangrovi sp. nov., an actinobacterium isolated from the rhizosphere of a mangrove.</title>
        <authorList>
            <person name="Hamada M."/>
            <person name="Saitou S."/>
            <person name="Enomoto N."/>
            <person name="Nanri K."/>
            <person name="Hidaka K."/>
            <person name="Miura T."/>
            <person name="Tamura T."/>
        </authorList>
    </citation>
    <scope>NUCLEOTIDE SEQUENCE [LARGE SCALE GENOMIC DNA]</scope>
    <source>
        <strain evidence="1 2">NBRC 112813</strain>
    </source>
</reference>
<accession>A0ABQ5MYE7</accession>
<evidence type="ECO:0000313" key="1">
    <source>
        <dbReference type="EMBL" id="GLB68974.1"/>
    </source>
</evidence>
<keyword evidence="2" id="KW-1185">Reference proteome</keyword>